<protein>
    <submittedName>
        <fullName evidence="1">DNA, contig: SP643</fullName>
    </submittedName>
</protein>
<proteinExistence type="predicted"/>
<reference evidence="1 2" key="1">
    <citation type="submission" date="2014-08" db="EMBL/GenBank/DDBJ databases">
        <title>Whole genome shotgun sequence of Sphingomonas paucimobilis NBRC 13935.</title>
        <authorList>
            <person name="Hosoyama A."/>
            <person name="Hashimoto M."/>
            <person name="Hosoyama Y."/>
            <person name="Noguchi M."/>
            <person name="Uohara A."/>
            <person name="Ohji S."/>
            <person name="Katano-Makiyama Y."/>
            <person name="Ichikawa N."/>
            <person name="Kimura A."/>
            <person name="Yamazoe A."/>
            <person name="Fujita N."/>
        </authorList>
    </citation>
    <scope>NUCLEOTIDE SEQUENCE [LARGE SCALE GENOMIC DNA]</scope>
    <source>
        <strain evidence="1 2">NBRC 13935</strain>
    </source>
</reference>
<name>A0A0C9MVF6_SPHPI</name>
<evidence type="ECO:0000313" key="1">
    <source>
        <dbReference type="EMBL" id="GAN14636.1"/>
    </source>
</evidence>
<sequence>MTPRRHWREALPFTFDPPSDWGTRPVLLRALELTARHARADRTSAPWLAMPTLLNELGATRNTLPNLVCADKALRLQPGDREAIVRRYLKQLRRAAETGLQRLEAIEGDRLRAAEALSRARRPGSLLPLLALAQVNPVLSPRAVAIRLRLTISGAGKLLARAAASGLLVEVSGRQSWRAYLSPDLAQSFGFVPARRGRPLAPPPPGPALDAVLSDFDAEMRAIDERLARLGLNTTEGG</sequence>
<accession>A0A0C9MVF6</accession>
<comment type="caution">
    <text evidence="1">The sequence shown here is derived from an EMBL/GenBank/DDBJ whole genome shotgun (WGS) entry which is preliminary data.</text>
</comment>
<dbReference type="Proteomes" id="UP000032025">
    <property type="component" value="Unassembled WGS sequence"/>
</dbReference>
<keyword evidence="2" id="KW-1185">Reference proteome</keyword>
<dbReference type="AlphaFoldDB" id="A0A0C9MVF6"/>
<evidence type="ECO:0000313" key="2">
    <source>
        <dbReference type="Proteomes" id="UP000032025"/>
    </source>
</evidence>
<gene>
    <name evidence="1" type="ORF">SP6_43_01350</name>
</gene>
<organism evidence="1 2">
    <name type="scientific">Sphingomonas paucimobilis NBRC 13935</name>
    <dbReference type="NCBI Taxonomy" id="1219050"/>
    <lineage>
        <taxon>Bacteria</taxon>
        <taxon>Pseudomonadati</taxon>
        <taxon>Pseudomonadota</taxon>
        <taxon>Alphaproteobacteria</taxon>
        <taxon>Sphingomonadales</taxon>
        <taxon>Sphingomonadaceae</taxon>
        <taxon>Sphingomonas</taxon>
    </lineage>
</organism>
<dbReference type="EMBL" id="BBJS01000043">
    <property type="protein sequence ID" value="GAN14636.1"/>
    <property type="molecule type" value="Genomic_DNA"/>
</dbReference>